<keyword evidence="3" id="KW-1185">Reference proteome</keyword>
<gene>
    <name evidence="2" type="ORF">VO63_22440</name>
</gene>
<comment type="caution">
    <text evidence="2">The sequence shown here is derived from an EMBL/GenBank/DDBJ whole genome shotgun (WGS) entry which is preliminary data.</text>
</comment>
<evidence type="ECO:0000313" key="2">
    <source>
        <dbReference type="EMBL" id="KKZ71618.1"/>
    </source>
</evidence>
<dbReference type="EMBL" id="LAQS01000036">
    <property type="protein sequence ID" value="KKZ71618.1"/>
    <property type="molecule type" value="Genomic_DNA"/>
</dbReference>
<accession>A0A2P2GJE5</accession>
<dbReference type="InterPro" id="IPR005079">
    <property type="entry name" value="Peptidase_C45_hydrolase"/>
</dbReference>
<dbReference type="RefSeq" id="WP_046909717.1">
    <property type="nucleotide sequence ID" value="NZ_BAAAXG010000029.1"/>
</dbReference>
<proteinExistence type="predicted"/>
<dbReference type="PANTHER" id="PTHR34180">
    <property type="entry name" value="PEPTIDASE C45"/>
    <property type="match status" value="1"/>
</dbReference>
<evidence type="ECO:0000259" key="1">
    <source>
        <dbReference type="Pfam" id="PF03417"/>
    </source>
</evidence>
<dbReference type="InterPro" id="IPR047801">
    <property type="entry name" value="Peptidase_C45"/>
</dbReference>
<dbReference type="NCBIfam" id="NF040521">
    <property type="entry name" value="C45_proenzyme"/>
    <property type="match status" value="1"/>
</dbReference>
<dbReference type="Proteomes" id="UP000265325">
    <property type="component" value="Unassembled WGS sequence"/>
</dbReference>
<feature type="domain" description="Peptidase C45 hydrolase" evidence="1">
    <location>
        <begin position="122"/>
        <end position="285"/>
    </location>
</feature>
<protein>
    <submittedName>
        <fullName evidence="2">Peptidase C45</fullName>
    </submittedName>
</protein>
<dbReference type="Gene3D" id="3.60.60.10">
    <property type="entry name" value="Penicillin V Acylase, Chain A"/>
    <property type="match status" value="1"/>
</dbReference>
<name>A0A2P2GJE5_STREW</name>
<dbReference type="AlphaFoldDB" id="A0A2P2GJE5"/>
<reference evidence="2 3" key="1">
    <citation type="submission" date="2015-05" db="EMBL/GenBank/DDBJ databases">
        <title>Draft Genome assembly of Streptomyces showdoensis.</title>
        <authorList>
            <person name="Thapa K.K."/>
            <person name="Metsa-Ketela M."/>
        </authorList>
    </citation>
    <scope>NUCLEOTIDE SEQUENCE [LARGE SCALE GENOMIC DNA]</scope>
    <source>
        <strain evidence="2 3">ATCC 15227</strain>
    </source>
</reference>
<organism evidence="2 3">
    <name type="scientific">Streptomyces showdoensis</name>
    <dbReference type="NCBI Taxonomy" id="68268"/>
    <lineage>
        <taxon>Bacteria</taxon>
        <taxon>Bacillati</taxon>
        <taxon>Actinomycetota</taxon>
        <taxon>Actinomycetes</taxon>
        <taxon>Kitasatosporales</taxon>
        <taxon>Streptomycetaceae</taxon>
        <taxon>Streptomyces</taxon>
    </lineage>
</organism>
<dbReference type="PANTHER" id="PTHR34180:SF1">
    <property type="entry name" value="BETA-ALANYL-DOPAMINE_CARCININE HYDROLASE"/>
    <property type="match status" value="1"/>
</dbReference>
<dbReference type="Pfam" id="PF03417">
    <property type="entry name" value="AAT"/>
    <property type="match status" value="1"/>
</dbReference>
<sequence>MKLHILRSTTPDPRERGREIGTRYADRVRDVSARYLAHFEVLGIPDATVREVAAASRDALRDWYPELAEESDGIAEAAGIEPWQAAAVGARTEVLAAAPVPGTGECTTAVYAPPAGGPPETIQTWDWHDSLTPDGLLLSLVTCTGRRVKLFTEFGTAAKIGVNDAGLGLHFNILRHRSDSAAGGVPVHAVARRVLEEATTVAEARDLVASAKVGASTVLTVAAYRDGRAEAASIEMSPSGLAVLEPGADGWLLHTNHFLDAGLADGDLSVPETVSVERYEHARAVRGGMTGRSAQERAAAFCGGDGAAAVVCVRADPSQPGHERWGTLLTVSLDLPGFALAYRAGTPDTAAREGLDHF</sequence>
<dbReference type="InterPro" id="IPR047794">
    <property type="entry name" value="C45_proenzyme-like"/>
</dbReference>
<dbReference type="Gene3D" id="1.10.10.2120">
    <property type="match status" value="1"/>
</dbReference>
<dbReference type="OrthoDB" id="8109453at2"/>
<evidence type="ECO:0000313" key="3">
    <source>
        <dbReference type="Proteomes" id="UP000265325"/>
    </source>
</evidence>